<protein>
    <recommendedName>
        <fullName evidence="3">TF-B3 domain-containing protein</fullName>
    </recommendedName>
</protein>
<dbReference type="Proteomes" id="UP000694240">
    <property type="component" value="Chromosome 12"/>
</dbReference>
<dbReference type="PANTHER" id="PTHR34269">
    <property type="entry name" value="TRANSCRIPTION FACTOR B3-DOMAIN FAMILY-RELATED"/>
    <property type="match status" value="1"/>
</dbReference>
<evidence type="ECO:0008006" key="3">
    <source>
        <dbReference type="Google" id="ProtNLM"/>
    </source>
</evidence>
<reference evidence="1 2" key="1">
    <citation type="submission" date="2020-12" db="EMBL/GenBank/DDBJ databases">
        <title>Concerted genomic and epigenomic changes stabilize Arabidopsis allopolyploids.</title>
        <authorList>
            <person name="Chen Z."/>
        </authorList>
    </citation>
    <scope>NUCLEOTIDE SEQUENCE [LARGE SCALE GENOMIC DNA]</scope>
    <source>
        <strain evidence="1">Allo738</strain>
        <tissue evidence="1">Leaf</tissue>
    </source>
</reference>
<name>A0A8T1Y1T7_9BRAS</name>
<keyword evidence="2" id="KW-1185">Reference proteome</keyword>
<evidence type="ECO:0000313" key="1">
    <source>
        <dbReference type="EMBL" id="KAG7541105.1"/>
    </source>
</evidence>
<dbReference type="PANTHER" id="PTHR34269:SF20">
    <property type="entry name" value="BNAA03G59030D PROTEIN"/>
    <property type="match status" value="1"/>
</dbReference>
<sequence length="139" mass="15958">MERPSCSSTLKNVCEDNKTSLWKIRKIITEKSDGWLDFDNNNDIENHILRSLGESIGRVKKDPIEIKIDDYDTGSQYEVTLGYNHKSDIYYIGALWRLKELAVGDEIGLFYDPISKNLCFSVLKQAKPCSIKKKKQAKP</sequence>
<organism evidence="1 2">
    <name type="scientific">Arabidopsis thaliana x Arabidopsis arenosa</name>
    <dbReference type="NCBI Taxonomy" id="1240361"/>
    <lineage>
        <taxon>Eukaryota</taxon>
        <taxon>Viridiplantae</taxon>
        <taxon>Streptophyta</taxon>
        <taxon>Embryophyta</taxon>
        <taxon>Tracheophyta</taxon>
        <taxon>Spermatophyta</taxon>
        <taxon>Magnoliopsida</taxon>
        <taxon>eudicotyledons</taxon>
        <taxon>Gunneridae</taxon>
        <taxon>Pentapetalae</taxon>
        <taxon>rosids</taxon>
        <taxon>malvids</taxon>
        <taxon>Brassicales</taxon>
        <taxon>Brassicaceae</taxon>
        <taxon>Camelineae</taxon>
        <taxon>Arabidopsis</taxon>
    </lineage>
</organism>
<dbReference type="InterPro" id="IPR051442">
    <property type="entry name" value="B3_domain"/>
</dbReference>
<proteinExistence type="predicted"/>
<dbReference type="AlphaFoldDB" id="A0A8T1Y1T7"/>
<evidence type="ECO:0000313" key="2">
    <source>
        <dbReference type="Proteomes" id="UP000694240"/>
    </source>
</evidence>
<dbReference type="EMBL" id="JAEFBK010000012">
    <property type="protein sequence ID" value="KAG7541105.1"/>
    <property type="molecule type" value="Genomic_DNA"/>
</dbReference>
<accession>A0A8T1Y1T7</accession>
<gene>
    <name evidence="1" type="ORF">ISN45_Aa07g012350</name>
</gene>
<comment type="caution">
    <text evidence="1">The sequence shown here is derived from an EMBL/GenBank/DDBJ whole genome shotgun (WGS) entry which is preliminary data.</text>
</comment>